<dbReference type="AlphaFoldDB" id="A0A5P9QBP9"/>
<dbReference type="KEGG" id="lxl:KDY119_02374"/>
<evidence type="ECO:0000313" key="2">
    <source>
        <dbReference type="Proteomes" id="UP000326702"/>
    </source>
</evidence>
<evidence type="ECO:0000313" key="1">
    <source>
        <dbReference type="EMBL" id="QFU98854.1"/>
    </source>
</evidence>
<protein>
    <submittedName>
        <fullName evidence="1">Uncharacterized protein</fullName>
    </submittedName>
</protein>
<proteinExistence type="predicted"/>
<gene>
    <name evidence="1" type="ORF">KDY119_02374</name>
</gene>
<keyword evidence="2" id="KW-1185">Reference proteome</keyword>
<reference evidence="1 2" key="1">
    <citation type="submission" date="2019-10" db="EMBL/GenBank/DDBJ databases">
        <title>Genome sequence of Luteimicrobium xylanilyticum HY-24.</title>
        <authorList>
            <person name="Kim D.Y."/>
            <person name="Park H.-Y."/>
        </authorList>
    </citation>
    <scope>NUCLEOTIDE SEQUENCE [LARGE SCALE GENOMIC DNA]</scope>
    <source>
        <strain evidence="1 2">HY-24</strain>
    </source>
</reference>
<dbReference type="RefSeq" id="WP_194174195.1">
    <property type="nucleotide sequence ID" value="NZ_BAABIH010000020.1"/>
</dbReference>
<dbReference type="Proteomes" id="UP000326702">
    <property type="component" value="Chromosome"/>
</dbReference>
<sequence>MPGKAKTVLIWFVVAFLVYAIVKSPDKAADVIKGIGDVIVQAFEGIGNFFSALVGK</sequence>
<accession>A0A5P9QBP9</accession>
<organism evidence="1 2">
    <name type="scientific">Luteimicrobium xylanilyticum</name>
    <dbReference type="NCBI Taxonomy" id="1133546"/>
    <lineage>
        <taxon>Bacteria</taxon>
        <taxon>Bacillati</taxon>
        <taxon>Actinomycetota</taxon>
        <taxon>Actinomycetes</taxon>
        <taxon>Micrococcales</taxon>
        <taxon>Luteimicrobium</taxon>
    </lineage>
</organism>
<name>A0A5P9QBP9_9MICO</name>
<dbReference type="EMBL" id="CP045529">
    <property type="protein sequence ID" value="QFU98854.1"/>
    <property type="molecule type" value="Genomic_DNA"/>
</dbReference>